<evidence type="ECO:0000256" key="7">
    <source>
        <dbReference type="ARBA" id="ARBA00023209"/>
    </source>
</evidence>
<dbReference type="Proteomes" id="UP000570823">
    <property type="component" value="Unassembled WGS sequence"/>
</dbReference>
<dbReference type="NCBIfam" id="TIGR04146">
    <property type="entry name" value="GGGPS_Afulg"/>
    <property type="match status" value="1"/>
</dbReference>
<comment type="subcellular location">
    <subcellularLocation>
        <location evidence="10">Cytoplasm</location>
    </subcellularLocation>
</comment>
<feature type="binding site" evidence="10">
    <location>
        <position position="44"/>
    </location>
    <ligand>
        <name>Mg(2+)</name>
        <dbReference type="ChEBI" id="CHEBI:18420"/>
    </ligand>
</feature>
<dbReference type="PANTHER" id="PTHR40029:SF2">
    <property type="entry name" value="HEPTAPRENYLGLYCERYL PHOSPHATE SYNTHASE"/>
    <property type="match status" value="1"/>
</dbReference>
<evidence type="ECO:0000256" key="5">
    <source>
        <dbReference type="ARBA" id="ARBA00022842"/>
    </source>
</evidence>
<dbReference type="PANTHER" id="PTHR40029">
    <property type="match status" value="1"/>
</dbReference>
<dbReference type="UniPathway" id="UPA00940"/>
<dbReference type="InterPro" id="IPR039074">
    <property type="entry name" value="GGGP/HepGP_synthase_I"/>
</dbReference>
<dbReference type="RefSeq" id="WP_176788009.1">
    <property type="nucleotide sequence ID" value="NZ_JABXWR010000001.1"/>
</dbReference>
<keyword evidence="6 10" id="KW-0443">Lipid metabolism</keyword>
<comment type="function">
    <text evidence="10">Prenyltransferase that catalyzes the transfer of the geranylgeranyl moiety of geranylgeranyl diphosphate (GGPP) to the C3 hydroxyl of sn-glycerol-1-phosphate (G1P). This reaction is the first ether-bond-formation step in the biosynthesis of archaeal membrane lipids.</text>
</comment>
<gene>
    <name evidence="11" type="ORF">HWN36_03010</name>
</gene>
<feature type="binding site" evidence="10">
    <location>
        <position position="18"/>
    </location>
    <ligand>
        <name>Mg(2+)</name>
        <dbReference type="ChEBI" id="CHEBI:18420"/>
    </ligand>
</feature>
<keyword evidence="1 10" id="KW-0963">Cytoplasm</keyword>
<comment type="catalytic activity">
    <reaction evidence="9 10">
        <text>sn-glycerol 1-phosphate + (2E,6E,10E)-geranylgeranyl diphosphate = sn-3-O-(geranylgeranyl)glycerol 1-phosphate + diphosphate</text>
        <dbReference type="Rhea" id="RHEA:23404"/>
        <dbReference type="ChEBI" id="CHEBI:33019"/>
        <dbReference type="ChEBI" id="CHEBI:57677"/>
        <dbReference type="ChEBI" id="CHEBI:57685"/>
        <dbReference type="ChEBI" id="CHEBI:58756"/>
        <dbReference type="EC" id="2.5.1.41"/>
    </reaction>
</comment>
<evidence type="ECO:0000256" key="4">
    <source>
        <dbReference type="ARBA" id="ARBA00022723"/>
    </source>
</evidence>
<evidence type="ECO:0000256" key="1">
    <source>
        <dbReference type="ARBA" id="ARBA00022490"/>
    </source>
</evidence>
<dbReference type="OrthoDB" id="49758at2157"/>
<keyword evidence="4 10" id="KW-0479">Metal-binding</keyword>
<dbReference type="InterPro" id="IPR038597">
    <property type="entry name" value="GGGP/HepGP_synthase_sf"/>
</dbReference>
<evidence type="ECO:0000256" key="8">
    <source>
        <dbReference type="ARBA" id="ARBA00023264"/>
    </source>
</evidence>
<feature type="binding site" evidence="10">
    <location>
        <position position="16"/>
    </location>
    <ligand>
        <name>sn-glycerol 1-phosphate</name>
        <dbReference type="ChEBI" id="CHEBI:57685"/>
    </ligand>
</feature>
<accession>A0A7K4HMB2</accession>
<evidence type="ECO:0000313" key="12">
    <source>
        <dbReference type="Proteomes" id="UP000570823"/>
    </source>
</evidence>
<dbReference type="EMBL" id="JABXWR010000001">
    <property type="protein sequence ID" value="NVO66302.1"/>
    <property type="molecule type" value="Genomic_DNA"/>
</dbReference>
<dbReference type="NCBIfam" id="TIGR01768">
    <property type="entry name" value="GGGP-family"/>
    <property type="match status" value="1"/>
</dbReference>
<dbReference type="SUPFAM" id="SSF51395">
    <property type="entry name" value="FMN-linked oxidoreductases"/>
    <property type="match status" value="1"/>
</dbReference>
<dbReference type="GO" id="GO:0047294">
    <property type="term" value="F:phosphoglycerol geranylgeranyltransferase activity"/>
    <property type="evidence" value="ECO:0007669"/>
    <property type="project" value="UniProtKB-UniRule"/>
</dbReference>
<dbReference type="GO" id="GO:0120536">
    <property type="term" value="F:heptaprenylglyceryl phosphate synthase activity"/>
    <property type="evidence" value="ECO:0007669"/>
    <property type="project" value="UniProtKB-ARBA"/>
</dbReference>
<dbReference type="Gene3D" id="3.20.20.390">
    <property type="entry name" value="FMN-linked oxidoreductases"/>
    <property type="match status" value="1"/>
</dbReference>
<keyword evidence="8 10" id="KW-1208">Phospholipid metabolism</keyword>
<comment type="similarity">
    <text evidence="10">Belongs to the GGGP/HepGP synthase family. Group I subfamily.</text>
</comment>
<dbReference type="NCBIfam" id="NF003199">
    <property type="entry name" value="PRK04169.1-3"/>
    <property type="match status" value="1"/>
</dbReference>
<evidence type="ECO:0000256" key="6">
    <source>
        <dbReference type="ARBA" id="ARBA00023098"/>
    </source>
</evidence>
<feature type="binding site" evidence="10">
    <location>
        <begin position="213"/>
        <end position="214"/>
    </location>
    <ligand>
        <name>sn-glycerol 1-phosphate</name>
        <dbReference type="ChEBI" id="CHEBI:57685"/>
    </ligand>
</feature>
<evidence type="ECO:0000256" key="10">
    <source>
        <dbReference type="HAMAP-Rule" id="MF_00112"/>
    </source>
</evidence>
<proteinExistence type="inferred from homology"/>
<dbReference type="GO" id="GO:0005737">
    <property type="term" value="C:cytoplasm"/>
    <property type="evidence" value="ECO:0007669"/>
    <property type="project" value="UniProtKB-SubCell"/>
</dbReference>
<dbReference type="GO" id="GO:0046474">
    <property type="term" value="P:glycerophospholipid biosynthetic process"/>
    <property type="evidence" value="ECO:0007669"/>
    <property type="project" value="UniProtKB-UniRule"/>
</dbReference>
<dbReference type="EC" id="2.5.1.41" evidence="10"/>
<keyword evidence="2 10" id="KW-0444">Lipid biosynthesis</keyword>
<keyword evidence="7 10" id="KW-0594">Phospholipid biosynthesis</keyword>
<keyword evidence="5 10" id="KW-0460">Magnesium</keyword>
<organism evidence="11 12">
    <name type="scientific">Methanofollis tationis</name>
    <dbReference type="NCBI Taxonomy" id="81417"/>
    <lineage>
        <taxon>Archaea</taxon>
        <taxon>Methanobacteriati</taxon>
        <taxon>Methanobacteriota</taxon>
        <taxon>Stenosarchaea group</taxon>
        <taxon>Methanomicrobia</taxon>
        <taxon>Methanomicrobiales</taxon>
        <taxon>Methanomicrobiaceae</taxon>
        <taxon>Methanofollis</taxon>
    </lineage>
</organism>
<comment type="caution">
    <text evidence="11">The sequence shown here is derived from an EMBL/GenBank/DDBJ whole genome shotgun (WGS) entry which is preliminary data.</text>
</comment>
<evidence type="ECO:0000256" key="9">
    <source>
        <dbReference type="ARBA" id="ARBA00047288"/>
    </source>
</evidence>
<evidence type="ECO:0000313" key="11">
    <source>
        <dbReference type="EMBL" id="NVO66302.1"/>
    </source>
</evidence>
<reference evidence="11 12" key="1">
    <citation type="submission" date="2020-06" db="EMBL/GenBank/DDBJ databases">
        <title>Methanofollis fontis sp. nov., a methanogen isolated from marine sediments near a cold seep at Four-Way Closure Ridge offshore southwestern Taiwan.</title>
        <authorList>
            <person name="Chen S.-C."/>
            <person name="Teng N.-H."/>
            <person name="Lin Y.-S."/>
            <person name="Lai M.-C."/>
            <person name="Chen H.-H."/>
            <person name="Wang C.-C."/>
        </authorList>
    </citation>
    <scope>NUCLEOTIDE SEQUENCE [LARGE SCALE GENOMIC DNA]</scope>
    <source>
        <strain evidence="11 12">DSM 2702</strain>
    </source>
</reference>
<dbReference type="Pfam" id="PF01884">
    <property type="entry name" value="PcrB"/>
    <property type="match status" value="1"/>
</dbReference>
<keyword evidence="3 10" id="KW-0808">Transferase</keyword>
<dbReference type="InterPro" id="IPR026438">
    <property type="entry name" value="GGGP_synthase_archaea"/>
</dbReference>
<evidence type="ECO:0000256" key="2">
    <source>
        <dbReference type="ARBA" id="ARBA00022516"/>
    </source>
</evidence>
<dbReference type="GO" id="GO:0000287">
    <property type="term" value="F:magnesium ion binding"/>
    <property type="evidence" value="ECO:0007669"/>
    <property type="project" value="UniProtKB-UniRule"/>
</dbReference>
<dbReference type="HAMAP" id="MF_00112">
    <property type="entry name" value="GGGP_HepGP_synthase"/>
    <property type="match status" value="1"/>
</dbReference>
<sequence length="232" mass="25052">MTGTHLKWKNWAHVTKLDPDKYLDAAAVEAVATSGTDAILLSGTLNVTRENLADLREQVEDYGVPLVVEPADPEGAVFEGVDLLFVPSVLNTPDARWVVGKHQQWALACPDIPWEQVVPEAYVVLNPASAVGRVTRAVCDLKPEEVAAYARCAEHYFHFPIVYIEYSGTYGDPAVVRAASEAITGASLYYGGGIDSAERAAEMGRYADTIVVGNAVYEKGVETLKATVKAVQ</sequence>
<name>A0A7K4HMB2_9EURY</name>
<dbReference type="CDD" id="cd02812">
    <property type="entry name" value="PcrB_like"/>
    <property type="match status" value="1"/>
</dbReference>
<comment type="pathway">
    <text evidence="10">Membrane lipid metabolism; glycerophospholipid metabolism.</text>
</comment>
<dbReference type="InterPro" id="IPR008205">
    <property type="entry name" value="GGGP_HepGP_synthase"/>
</dbReference>
<evidence type="ECO:0000256" key="3">
    <source>
        <dbReference type="ARBA" id="ARBA00022679"/>
    </source>
</evidence>
<keyword evidence="12" id="KW-1185">Reference proteome</keyword>
<feature type="binding site" evidence="10">
    <location>
        <position position="193"/>
    </location>
    <ligand>
        <name>sn-glycerol 1-phosphate</name>
        <dbReference type="ChEBI" id="CHEBI:57685"/>
    </ligand>
</feature>
<feature type="binding site" evidence="10">
    <location>
        <begin position="163"/>
        <end position="168"/>
    </location>
    <ligand>
        <name>sn-glycerol 1-phosphate</name>
        <dbReference type="ChEBI" id="CHEBI:57685"/>
    </ligand>
</feature>
<comment type="cofactor">
    <cofactor evidence="10">
        <name>Mg(2+)</name>
        <dbReference type="ChEBI" id="CHEBI:18420"/>
    </cofactor>
</comment>
<dbReference type="AlphaFoldDB" id="A0A7K4HMB2"/>
<protein>
    <recommendedName>
        <fullName evidence="10">Geranylgeranylglyceryl phosphate synthase</fullName>
        <shortName evidence="10">GGGP synthase</shortName>
        <shortName evidence="10">GGGPS</shortName>
        <ecNumber evidence="10">2.5.1.41</ecNumber>
    </recommendedName>
    <alternativeName>
        <fullName evidence="10">(S)-3-O-geranylgeranylglyceryl phosphate synthase</fullName>
    </alternativeName>
    <alternativeName>
        <fullName evidence="10">Phosphoglycerol geranylgeranyltransferase</fullName>
    </alternativeName>
</protein>
<comment type="caution">
    <text evidence="10">Lacks conserved residue(s) required for the propagation of feature annotation.</text>
</comment>